<reference evidence="6" key="2">
    <citation type="submission" date="2023-01" db="EMBL/GenBank/DDBJ databases">
        <title>Draft genome sequence of Paraferrimonas sedimenticola strain NBRC 101628.</title>
        <authorList>
            <person name="Sun Q."/>
            <person name="Mori K."/>
        </authorList>
    </citation>
    <scope>NUCLEOTIDE SEQUENCE</scope>
    <source>
        <strain evidence="6">NBRC 101628</strain>
    </source>
</reference>
<dbReference type="FunFam" id="3.30.780.10:FF:000002">
    <property type="entry name" value="Stress response translation initiation inhibitor"/>
    <property type="match status" value="1"/>
</dbReference>
<accession>A0AA37VYN8</accession>
<dbReference type="PANTHER" id="PTHR12789:SF0">
    <property type="entry name" value="DENSITY-REGULATED PROTEIN"/>
    <property type="match status" value="1"/>
</dbReference>
<dbReference type="PROSITE" id="PS50296">
    <property type="entry name" value="SUI1"/>
    <property type="match status" value="1"/>
</dbReference>
<dbReference type="AlphaFoldDB" id="A0AA37VYN8"/>
<comment type="similarity">
    <text evidence="1">Belongs to the SUI1 family.</text>
</comment>
<dbReference type="GO" id="GO:0001731">
    <property type="term" value="P:formation of translation preinitiation complex"/>
    <property type="evidence" value="ECO:0007669"/>
    <property type="project" value="TreeGrafter"/>
</dbReference>
<dbReference type="InterPro" id="IPR005872">
    <property type="entry name" value="SUI1_arc_bac"/>
</dbReference>
<dbReference type="Pfam" id="PF01253">
    <property type="entry name" value="SUI1"/>
    <property type="match status" value="1"/>
</dbReference>
<organism evidence="6 7">
    <name type="scientific">Paraferrimonas sedimenticola</name>
    <dbReference type="NCBI Taxonomy" id="375674"/>
    <lineage>
        <taxon>Bacteria</taxon>
        <taxon>Pseudomonadati</taxon>
        <taxon>Pseudomonadota</taxon>
        <taxon>Gammaproteobacteria</taxon>
        <taxon>Alteromonadales</taxon>
        <taxon>Ferrimonadaceae</taxon>
        <taxon>Paraferrimonas</taxon>
    </lineage>
</organism>
<proteinExistence type="inferred from homology"/>
<dbReference type="NCBIfam" id="NF006536">
    <property type="entry name" value="PRK09019.1"/>
    <property type="match status" value="1"/>
</dbReference>
<dbReference type="RefSeq" id="WP_211286789.1">
    <property type="nucleotide sequence ID" value="NZ_BSNC01000005.1"/>
</dbReference>
<evidence type="ECO:0000256" key="1">
    <source>
        <dbReference type="ARBA" id="ARBA00005422"/>
    </source>
</evidence>
<keyword evidence="6" id="KW-0396">Initiation factor</keyword>
<dbReference type="InterPro" id="IPR050318">
    <property type="entry name" value="DENR/SUI1_TIF"/>
</dbReference>
<feature type="region of interest" description="Disordered" evidence="4">
    <location>
        <begin position="1"/>
        <end position="30"/>
    </location>
</feature>
<feature type="domain" description="SUI1" evidence="5">
    <location>
        <begin position="36"/>
        <end position="99"/>
    </location>
</feature>
<dbReference type="PIRSF" id="PIRSF037511">
    <property type="entry name" value="Transl_init_SUI1_pro"/>
    <property type="match status" value="1"/>
</dbReference>
<protein>
    <submittedName>
        <fullName evidence="6">Translation initiation factor</fullName>
    </submittedName>
</protein>
<keyword evidence="2" id="KW-0810">Translation regulation</keyword>
<evidence type="ECO:0000256" key="2">
    <source>
        <dbReference type="ARBA" id="ARBA00022845"/>
    </source>
</evidence>
<dbReference type="GO" id="GO:0002188">
    <property type="term" value="P:translation reinitiation"/>
    <property type="evidence" value="ECO:0007669"/>
    <property type="project" value="TreeGrafter"/>
</dbReference>
<dbReference type="CDD" id="cd11567">
    <property type="entry name" value="YciH_like"/>
    <property type="match status" value="1"/>
</dbReference>
<gene>
    <name evidence="6" type="primary">yciH</name>
    <name evidence="6" type="ORF">GCM10007895_24270</name>
</gene>
<dbReference type="GO" id="GO:0006417">
    <property type="term" value="P:regulation of translation"/>
    <property type="evidence" value="ECO:0007669"/>
    <property type="project" value="UniProtKB-KW"/>
</dbReference>
<reference evidence="6" key="1">
    <citation type="journal article" date="2014" name="Int. J. Syst. Evol. Microbiol.">
        <title>Complete genome sequence of Corynebacterium casei LMG S-19264T (=DSM 44701T), isolated from a smear-ripened cheese.</title>
        <authorList>
            <consortium name="US DOE Joint Genome Institute (JGI-PGF)"/>
            <person name="Walter F."/>
            <person name="Albersmeier A."/>
            <person name="Kalinowski J."/>
            <person name="Ruckert C."/>
        </authorList>
    </citation>
    <scope>NUCLEOTIDE SEQUENCE</scope>
    <source>
        <strain evidence="6">NBRC 101628</strain>
    </source>
</reference>
<sequence length="107" mass="11419">MSDNSNLVYSTDGGRIKADNQPSEKPSGDGVVRLKRETKGRKGKGVVIVEGLLLEGKALKDLASKLKKQCGCGGSVKGFNVEVQTDDREKLKSILEKLGYQVKIAGG</sequence>
<evidence type="ECO:0000313" key="7">
    <source>
        <dbReference type="Proteomes" id="UP001161422"/>
    </source>
</evidence>
<dbReference type="InterPro" id="IPR001950">
    <property type="entry name" value="SUI1"/>
</dbReference>
<dbReference type="GO" id="GO:0003743">
    <property type="term" value="F:translation initiation factor activity"/>
    <property type="evidence" value="ECO:0007669"/>
    <property type="project" value="UniProtKB-KW"/>
</dbReference>
<dbReference type="PANTHER" id="PTHR12789">
    <property type="entry name" value="DENSITY-REGULATED PROTEIN HOMOLOG"/>
    <property type="match status" value="1"/>
</dbReference>
<dbReference type="Gene3D" id="3.30.780.10">
    <property type="entry name" value="SUI1-like domain"/>
    <property type="match status" value="1"/>
</dbReference>
<dbReference type="GO" id="GO:0003729">
    <property type="term" value="F:mRNA binding"/>
    <property type="evidence" value="ECO:0007669"/>
    <property type="project" value="TreeGrafter"/>
</dbReference>
<comment type="caution">
    <text evidence="6">The sequence shown here is derived from an EMBL/GenBank/DDBJ whole genome shotgun (WGS) entry which is preliminary data.</text>
</comment>
<dbReference type="InterPro" id="IPR036877">
    <property type="entry name" value="SUI1_dom_sf"/>
</dbReference>
<evidence type="ECO:0000256" key="3">
    <source>
        <dbReference type="ARBA" id="ARBA00022917"/>
    </source>
</evidence>
<dbReference type="SUPFAM" id="SSF55159">
    <property type="entry name" value="eIF1-like"/>
    <property type="match status" value="1"/>
</dbReference>
<name>A0AA37VYN8_9GAMM</name>
<evidence type="ECO:0000256" key="4">
    <source>
        <dbReference type="SAM" id="MobiDB-lite"/>
    </source>
</evidence>
<dbReference type="EMBL" id="BSNC01000005">
    <property type="protein sequence ID" value="GLP97121.1"/>
    <property type="molecule type" value="Genomic_DNA"/>
</dbReference>
<keyword evidence="3" id="KW-0648">Protein biosynthesis</keyword>
<evidence type="ECO:0000313" key="6">
    <source>
        <dbReference type="EMBL" id="GLP97121.1"/>
    </source>
</evidence>
<dbReference type="Proteomes" id="UP001161422">
    <property type="component" value="Unassembled WGS sequence"/>
</dbReference>
<evidence type="ECO:0000259" key="5">
    <source>
        <dbReference type="PROSITE" id="PS50296"/>
    </source>
</evidence>
<keyword evidence="7" id="KW-1185">Reference proteome</keyword>